<proteinExistence type="predicted"/>
<keyword evidence="1" id="KW-0732">Signal</keyword>
<dbReference type="AlphaFoldDB" id="A0A922G0A4"/>
<protein>
    <submittedName>
        <fullName evidence="2">Uncharacterized protein</fullName>
    </submittedName>
</protein>
<feature type="chain" id="PRO_5037895393" evidence="1">
    <location>
        <begin position="21"/>
        <end position="61"/>
    </location>
</feature>
<organism evidence="2 3">
    <name type="scientific">Carya illinoinensis</name>
    <name type="common">Pecan</name>
    <dbReference type="NCBI Taxonomy" id="32201"/>
    <lineage>
        <taxon>Eukaryota</taxon>
        <taxon>Viridiplantae</taxon>
        <taxon>Streptophyta</taxon>
        <taxon>Embryophyta</taxon>
        <taxon>Tracheophyta</taxon>
        <taxon>Spermatophyta</taxon>
        <taxon>Magnoliopsida</taxon>
        <taxon>eudicotyledons</taxon>
        <taxon>Gunneridae</taxon>
        <taxon>Pentapetalae</taxon>
        <taxon>rosids</taxon>
        <taxon>fabids</taxon>
        <taxon>Fagales</taxon>
        <taxon>Juglandaceae</taxon>
        <taxon>Carya</taxon>
    </lineage>
</organism>
<reference evidence="2" key="1">
    <citation type="submission" date="2021-01" db="EMBL/GenBank/DDBJ databases">
        <authorList>
            <person name="Lovell J.T."/>
            <person name="Bentley N."/>
            <person name="Bhattarai G."/>
            <person name="Jenkins J.W."/>
            <person name="Sreedasyam A."/>
            <person name="Alarcon Y."/>
            <person name="Bock C."/>
            <person name="Boston L."/>
            <person name="Carlson J."/>
            <person name="Cervantes K."/>
            <person name="Clermont K."/>
            <person name="Krom N."/>
            <person name="Kubenka K."/>
            <person name="Mamidi S."/>
            <person name="Mattison C."/>
            <person name="Monteros M."/>
            <person name="Pisani C."/>
            <person name="Plott C."/>
            <person name="Rajasekar S."/>
            <person name="Rhein H.S."/>
            <person name="Rohla C."/>
            <person name="Song M."/>
            <person name="Hilaire R.S."/>
            <person name="Shu S."/>
            <person name="Wells L."/>
            <person name="Wang X."/>
            <person name="Webber J."/>
            <person name="Heerema R.J."/>
            <person name="Klein P."/>
            <person name="Conner P."/>
            <person name="Grauke L."/>
            <person name="Grimwood J."/>
            <person name="Schmutz J."/>
            <person name="Randall J.J."/>
        </authorList>
    </citation>
    <scope>NUCLEOTIDE SEQUENCE</scope>
    <source>
        <tissue evidence="2">Leaf</tissue>
    </source>
</reference>
<comment type="caution">
    <text evidence="2">The sequence shown here is derived from an EMBL/GenBank/DDBJ whole genome shotgun (WGS) entry which is preliminary data.</text>
</comment>
<evidence type="ECO:0000313" key="3">
    <source>
        <dbReference type="Proteomes" id="UP000811246"/>
    </source>
</evidence>
<evidence type="ECO:0000313" key="2">
    <source>
        <dbReference type="EMBL" id="KAG6731654.1"/>
    </source>
</evidence>
<name>A0A922G0A4_CARIL</name>
<sequence length="61" mass="6826">MEAKWSVVLTMALMLVLVNGDESSVKPVVKIVKGQRLCRIGWQCSQHPNRCCNELNQIGTL</sequence>
<evidence type="ECO:0000256" key="1">
    <source>
        <dbReference type="SAM" id="SignalP"/>
    </source>
</evidence>
<dbReference type="Proteomes" id="UP000811246">
    <property type="component" value="Chromosome 1"/>
</dbReference>
<dbReference type="EMBL" id="CM031825">
    <property type="protein sequence ID" value="KAG6731654.1"/>
    <property type="molecule type" value="Genomic_DNA"/>
</dbReference>
<gene>
    <name evidence="2" type="ORF">I3842_01G139900</name>
</gene>
<feature type="signal peptide" evidence="1">
    <location>
        <begin position="1"/>
        <end position="20"/>
    </location>
</feature>
<accession>A0A922G0A4</accession>